<comment type="similarity">
    <text evidence="2 7">Belongs to the tetraspanin (TM4SF) family.</text>
</comment>
<evidence type="ECO:0000256" key="5">
    <source>
        <dbReference type="ARBA" id="ARBA00023136"/>
    </source>
</evidence>
<comment type="subcellular location">
    <subcellularLocation>
        <location evidence="1 7">Membrane</location>
        <topology evidence="1 7">Multi-pass membrane protein</topology>
    </subcellularLocation>
</comment>
<evidence type="ECO:0000256" key="4">
    <source>
        <dbReference type="ARBA" id="ARBA00022989"/>
    </source>
</evidence>
<protein>
    <recommendedName>
        <fullName evidence="7">Tetraspanin</fullName>
    </recommendedName>
</protein>
<keyword evidence="8" id="KW-1185">Reference proteome</keyword>
<dbReference type="GO" id="GO:0005886">
    <property type="term" value="C:plasma membrane"/>
    <property type="evidence" value="ECO:0007669"/>
    <property type="project" value="TreeGrafter"/>
</dbReference>
<evidence type="ECO:0000256" key="1">
    <source>
        <dbReference type="ARBA" id="ARBA00004141"/>
    </source>
</evidence>
<dbReference type="PANTHER" id="PTHR19282:SF456">
    <property type="entry name" value="CD63 MOLECULE"/>
    <property type="match status" value="1"/>
</dbReference>
<dbReference type="InterPro" id="IPR018499">
    <property type="entry name" value="Tetraspanin/Peripherin"/>
</dbReference>
<keyword evidence="6" id="KW-1015">Disulfide bond</keyword>
<reference evidence="9" key="1">
    <citation type="submission" date="2022-11" db="UniProtKB">
        <authorList>
            <consortium name="WormBaseParasite"/>
        </authorList>
    </citation>
    <scope>IDENTIFICATION</scope>
</reference>
<sequence length="251" mass="26868">MYRNVLVRLNPSSTTGDVLKAGSIEMGQDGMSQHKTISFIDNIVAGLGLVIAGAVLQLKYTGLLDILGDERLATPVLLLGAGALCSLLGFLGCCGAIRENYCLTVSFAVLLTLVLTIETAVAIAAYALQEPLQASLSQQLTLGLQRYNRSAGVRMAWDQTQKQFACCGVHNYTDWNIPPDSCCIQVLPGCGLTQQNLQSSGCMERLEHWLILNAAVVGGVSSIVGSLQVIGICFACCLSKSILKDFHDSYY</sequence>
<keyword evidence="4 7" id="KW-1133">Transmembrane helix</keyword>
<dbReference type="InterPro" id="IPR000301">
    <property type="entry name" value="Tetraspanin_animals"/>
</dbReference>
<dbReference type="Proteomes" id="UP000887581">
    <property type="component" value="Unplaced"/>
</dbReference>
<feature type="transmembrane region" description="Helical" evidence="7">
    <location>
        <begin position="101"/>
        <end position="128"/>
    </location>
</feature>
<dbReference type="Gene3D" id="1.10.1450.10">
    <property type="entry name" value="Tetraspanin"/>
    <property type="match status" value="1"/>
</dbReference>
<dbReference type="PRINTS" id="PR00259">
    <property type="entry name" value="TMFOUR"/>
</dbReference>
<evidence type="ECO:0000256" key="7">
    <source>
        <dbReference type="RuleBase" id="RU361218"/>
    </source>
</evidence>
<accession>A0A915PY57</accession>
<proteinExistence type="inferred from homology"/>
<evidence type="ECO:0000256" key="3">
    <source>
        <dbReference type="ARBA" id="ARBA00022692"/>
    </source>
</evidence>
<evidence type="ECO:0000313" key="9">
    <source>
        <dbReference type="WBParaSite" id="sdigi.contig59.g3217.t1"/>
    </source>
</evidence>
<keyword evidence="3 7" id="KW-0812">Transmembrane</keyword>
<name>A0A915PY57_9BILA</name>
<evidence type="ECO:0000313" key="8">
    <source>
        <dbReference type="Proteomes" id="UP000887581"/>
    </source>
</evidence>
<feature type="transmembrane region" description="Helical" evidence="7">
    <location>
        <begin position="39"/>
        <end position="60"/>
    </location>
</feature>
<dbReference type="AlphaFoldDB" id="A0A915PY57"/>
<dbReference type="InterPro" id="IPR008952">
    <property type="entry name" value="Tetraspanin_EC2_sf"/>
</dbReference>
<keyword evidence="5 7" id="KW-0472">Membrane</keyword>
<organism evidence="8 9">
    <name type="scientific">Setaria digitata</name>
    <dbReference type="NCBI Taxonomy" id="48799"/>
    <lineage>
        <taxon>Eukaryota</taxon>
        <taxon>Metazoa</taxon>
        <taxon>Ecdysozoa</taxon>
        <taxon>Nematoda</taxon>
        <taxon>Chromadorea</taxon>
        <taxon>Rhabditida</taxon>
        <taxon>Spirurina</taxon>
        <taxon>Spiruromorpha</taxon>
        <taxon>Filarioidea</taxon>
        <taxon>Setariidae</taxon>
        <taxon>Setaria</taxon>
    </lineage>
</organism>
<dbReference type="PIRSF" id="PIRSF002419">
    <property type="entry name" value="Tetraspanin"/>
    <property type="match status" value="1"/>
</dbReference>
<feature type="transmembrane region" description="Helical" evidence="7">
    <location>
        <begin position="72"/>
        <end position="94"/>
    </location>
</feature>
<dbReference type="WBParaSite" id="sdigi.contig59.g3217.t1">
    <property type="protein sequence ID" value="sdigi.contig59.g3217.t1"/>
    <property type="gene ID" value="sdigi.contig59.g3217"/>
</dbReference>
<dbReference type="Pfam" id="PF00335">
    <property type="entry name" value="Tetraspanin"/>
    <property type="match status" value="1"/>
</dbReference>
<evidence type="ECO:0000256" key="6">
    <source>
        <dbReference type="PIRSR" id="PIRSR002419-1"/>
    </source>
</evidence>
<dbReference type="PANTHER" id="PTHR19282">
    <property type="entry name" value="TETRASPANIN"/>
    <property type="match status" value="1"/>
</dbReference>
<evidence type="ECO:0000256" key="2">
    <source>
        <dbReference type="ARBA" id="ARBA00006840"/>
    </source>
</evidence>
<feature type="transmembrane region" description="Helical" evidence="7">
    <location>
        <begin position="209"/>
        <end position="238"/>
    </location>
</feature>
<feature type="disulfide bond" evidence="6">
    <location>
        <begin position="167"/>
        <end position="183"/>
    </location>
</feature>
<dbReference type="SUPFAM" id="SSF48652">
    <property type="entry name" value="Tetraspanin"/>
    <property type="match status" value="1"/>
</dbReference>